<keyword evidence="5" id="KW-0029">Amino-acid transport</keyword>
<keyword evidence="3" id="KW-1003">Cell membrane</keyword>
<comment type="similarity">
    <text evidence="8">Belongs to the binding-protein-dependent transport system permease family.</text>
</comment>
<evidence type="ECO:0000256" key="8">
    <source>
        <dbReference type="RuleBase" id="RU363032"/>
    </source>
</evidence>
<dbReference type="SUPFAM" id="SSF161098">
    <property type="entry name" value="MetI-like"/>
    <property type="match status" value="1"/>
</dbReference>
<dbReference type="PROSITE" id="PS50928">
    <property type="entry name" value="ABC_TM1"/>
    <property type="match status" value="1"/>
</dbReference>
<dbReference type="GO" id="GO:0043190">
    <property type="term" value="C:ATP-binding cassette (ABC) transporter complex"/>
    <property type="evidence" value="ECO:0007669"/>
    <property type="project" value="InterPro"/>
</dbReference>
<keyword evidence="6 8" id="KW-1133">Transmembrane helix</keyword>
<evidence type="ECO:0000256" key="1">
    <source>
        <dbReference type="ARBA" id="ARBA00004651"/>
    </source>
</evidence>
<keyword evidence="7 8" id="KW-0472">Membrane</keyword>
<dbReference type="AlphaFoldDB" id="A0A6N2T7X8"/>
<feature type="transmembrane region" description="Helical" evidence="8">
    <location>
        <begin position="21"/>
        <end position="44"/>
    </location>
</feature>
<dbReference type="CDD" id="cd06261">
    <property type="entry name" value="TM_PBP2"/>
    <property type="match status" value="1"/>
</dbReference>
<sequence length="220" mass="24199">MDFEFIVKIIPQLIAATKHTISLAILSLIISLTLAIIISSIIYYNVKIITPILKVYVSFFRGTPALCQLYLIYFGLGNMGIPFFAKMTGYTAVVIALSLNMSAYMAENLRGALSSVEKGQSEAGISIGMSSLQIFSLVVFPQAFRVAVPSLSNSFVDLVKGSSMAFTIGVAELMASANMAGIATYNFFEAFFVAAIIYWIITIFINFLQKMLEKRLNRAY</sequence>
<feature type="transmembrane region" description="Helical" evidence="8">
    <location>
        <begin position="56"/>
        <end position="76"/>
    </location>
</feature>
<evidence type="ECO:0000256" key="3">
    <source>
        <dbReference type="ARBA" id="ARBA00022475"/>
    </source>
</evidence>
<dbReference type="NCBIfam" id="TIGR01726">
    <property type="entry name" value="HEQRo_perm_3TM"/>
    <property type="match status" value="1"/>
</dbReference>
<evidence type="ECO:0000313" key="10">
    <source>
        <dbReference type="EMBL" id="VYT01834.1"/>
    </source>
</evidence>
<feature type="domain" description="ABC transmembrane type-1" evidence="9">
    <location>
        <begin position="17"/>
        <end position="209"/>
    </location>
</feature>
<organism evidence="10">
    <name type="scientific">uncultured Anaerotruncus sp</name>
    <dbReference type="NCBI Taxonomy" id="905011"/>
    <lineage>
        <taxon>Bacteria</taxon>
        <taxon>Bacillati</taxon>
        <taxon>Bacillota</taxon>
        <taxon>Clostridia</taxon>
        <taxon>Eubacteriales</taxon>
        <taxon>Oscillospiraceae</taxon>
        <taxon>Anaerotruncus</taxon>
        <taxon>environmental samples</taxon>
    </lineage>
</organism>
<evidence type="ECO:0000256" key="2">
    <source>
        <dbReference type="ARBA" id="ARBA00022448"/>
    </source>
</evidence>
<dbReference type="Gene3D" id="1.10.3720.10">
    <property type="entry name" value="MetI-like"/>
    <property type="match status" value="1"/>
</dbReference>
<dbReference type="InterPro" id="IPR010065">
    <property type="entry name" value="AA_ABC_transptr_permease_3TM"/>
</dbReference>
<gene>
    <name evidence="10" type="primary">yxeN_2</name>
    <name evidence="10" type="ORF">AULFYP135_01314</name>
</gene>
<dbReference type="EMBL" id="CACRSL010000003">
    <property type="protein sequence ID" value="VYT01834.1"/>
    <property type="molecule type" value="Genomic_DNA"/>
</dbReference>
<accession>A0A6N2T7X8</accession>
<protein>
    <submittedName>
        <fullName evidence="10">Putative amino-acid permease protein YxeN</fullName>
    </submittedName>
</protein>
<dbReference type="InterPro" id="IPR043429">
    <property type="entry name" value="ArtM/GltK/GlnP/TcyL/YhdX-like"/>
</dbReference>
<evidence type="ECO:0000256" key="4">
    <source>
        <dbReference type="ARBA" id="ARBA00022692"/>
    </source>
</evidence>
<keyword evidence="4 8" id="KW-0812">Transmembrane</keyword>
<feature type="transmembrane region" description="Helical" evidence="8">
    <location>
        <begin position="123"/>
        <end position="144"/>
    </location>
</feature>
<dbReference type="PANTHER" id="PTHR30614:SF0">
    <property type="entry name" value="L-CYSTINE TRANSPORT SYSTEM PERMEASE PROTEIN TCYL"/>
    <property type="match status" value="1"/>
</dbReference>
<proteinExistence type="inferred from homology"/>
<evidence type="ECO:0000259" key="9">
    <source>
        <dbReference type="PROSITE" id="PS50928"/>
    </source>
</evidence>
<comment type="subcellular location">
    <subcellularLocation>
        <location evidence="1 8">Cell membrane</location>
        <topology evidence="1 8">Multi-pass membrane protein</topology>
    </subcellularLocation>
</comment>
<dbReference type="InterPro" id="IPR035906">
    <property type="entry name" value="MetI-like_sf"/>
</dbReference>
<feature type="transmembrane region" description="Helical" evidence="8">
    <location>
        <begin position="190"/>
        <end position="208"/>
    </location>
</feature>
<dbReference type="Pfam" id="PF00528">
    <property type="entry name" value="BPD_transp_1"/>
    <property type="match status" value="1"/>
</dbReference>
<evidence type="ECO:0000256" key="5">
    <source>
        <dbReference type="ARBA" id="ARBA00022970"/>
    </source>
</evidence>
<feature type="transmembrane region" description="Helical" evidence="8">
    <location>
        <begin position="83"/>
        <end position="103"/>
    </location>
</feature>
<name>A0A6N2T7X8_9FIRM</name>
<dbReference type="InterPro" id="IPR000515">
    <property type="entry name" value="MetI-like"/>
</dbReference>
<evidence type="ECO:0000256" key="7">
    <source>
        <dbReference type="ARBA" id="ARBA00023136"/>
    </source>
</evidence>
<dbReference type="PANTHER" id="PTHR30614">
    <property type="entry name" value="MEMBRANE COMPONENT OF AMINO ACID ABC TRANSPORTER"/>
    <property type="match status" value="1"/>
</dbReference>
<evidence type="ECO:0000256" key="6">
    <source>
        <dbReference type="ARBA" id="ARBA00022989"/>
    </source>
</evidence>
<reference evidence="10" key="1">
    <citation type="submission" date="2019-11" db="EMBL/GenBank/DDBJ databases">
        <authorList>
            <person name="Feng L."/>
        </authorList>
    </citation>
    <scope>NUCLEOTIDE SEQUENCE</scope>
    <source>
        <strain evidence="10">AundefinedLFYP135</strain>
    </source>
</reference>
<dbReference type="GO" id="GO:0015184">
    <property type="term" value="F:L-cystine transmembrane transporter activity"/>
    <property type="evidence" value="ECO:0007669"/>
    <property type="project" value="TreeGrafter"/>
</dbReference>
<keyword evidence="2 8" id="KW-0813">Transport</keyword>